<protein>
    <submittedName>
        <fullName evidence="2">Uncharacterized protein</fullName>
    </submittedName>
</protein>
<feature type="region of interest" description="Disordered" evidence="1">
    <location>
        <begin position="44"/>
        <end position="66"/>
    </location>
</feature>
<name>A0A8E0VI01_9TREM</name>
<organism evidence="2 3">
    <name type="scientific">Fasciolopsis buskii</name>
    <dbReference type="NCBI Taxonomy" id="27845"/>
    <lineage>
        <taxon>Eukaryota</taxon>
        <taxon>Metazoa</taxon>
        <taxon>Spiralia</taxon>
        <taxon>Lophotrochozoa</taxon>
        <taxon>Platyhelminthes</taxon>
        <taxon>Trematoda</taxon>
        <taxon>Digenea</taxon>
        <taxon>Plagiorchiida</taxon>
        <taxon>Echinostomata</taxon>
        <taxon>Echinostomatoidea</taxon>
        <taxon>Fasciolidae</taxon>
        <taxon>Fasciolopsis</taxon>
    </lineage>
</organism>
<dbReference type="Proteomes" id="UP000728185">
    <property type="component" value="Unassembled WGS sequence"/>
</dbReference>
<feature type="region of interest" description="Disordered" evidence="1">
    <location>
        <begin position="657"/>
        <end position="678"/>
    </location>
</feature>
<feature type="compositionally biased region" description="Basic and acidic residues" evidence="1">
    <location>
        <begin position="725"/>
        <end position="744"/>
    </location>
</feature>
<reference evidence="2" key="1">
    <citation type="submission" date="2019-05" db="EMBL/GenBank/DDBJ databases">
        <title>Annotation for the trematode Fasciolopsis buski.</title>
        <authorList>
            <person name="Choi Y.-J."/>
        </authorList>
    </citation>
    <scope>NUCLEOTIDE SEQUENCE</scope>
    <source>
        <strain evidence="2">HT</strain>
        <tissue evidence="2">Whole worm</tissue>
    </source>
</reference>
<dbReference type="AlphaFoldDB" id="A0A8E0VI01"/>
<feature type="compositionally biased region" description="Polar residues" evidence="1">
    <location>
        <begin position="829"/>
        <end position="838"/>
    </location>
</feature>
<feature type="region of interest" description="Disordered" evidence="1">
    <location>
        <begin position="712"/>
        <end position="745"/>
    </location>
</feature>
<dbReference type="EMBL" id="LUCM01004115">
    <property type="protein sequence ID" value="KAA0194787.1"/>
    <property type="molecule type" value="Genomic_DNA"/>
</dbReference>
<feature type="compositionally biased region" description="Basic and acidic residues" evidence="1">
    <location>
        <begin position="840"/>
        <end position="849"/>
    </location>
</feature>
<evidence type="ECO:0000313" key="3">
    <source>
        <dbReference type="Proteomes" id="UP000728185"/>
    </source>
</evidence>
<gene>
    <name evidence="2" type="ORF">FBUS_01632</name>
</gene>
<dbReference type="OrthoDB" id="6280533at2759"/>
<feature type="compositionally biased region" description="Polar residues" evidence="1">
    <location>
        <begin position="225"/>
        <end position="250"/>
    </location>
</feature>
<feature type="compositionally biased region" description="Polar residues" evidence="1">
    <location>
        <begin position="190"/>
        <end position="205"/>
    </location>
</feature>
<accession>A0A8E0VI01</accession>
<evidence type="ECO:0000256" key="1">
    <source>
        <dbReference type="SAM" id="MobiDB-lite"/>
    </source>
</evidence>
<evidence type="ECO:0000313" key="2">
    <source>
        <dbReference type="EMBL" id="KAA0194787.1"/>
    </source>
</evidence>
<proteinExistence type="predicted"/>
<feature type="region of interest" description="Disordered" evidence="1">
    <location>
        <begin position="829"/>
        <end position="856"/>
    </location>
</feature>
<sequence>MEGASWWNERLWNSQLREDSRNMMQKSNAQSSPNILDHIVSTDANSTLPSDTTKVRERPSTSSIKRTTNPIAYSNALLQSTLQRPVMSGLRPGTAGRSRPLGTLRIFYLSKPLSVKNSQAVHQRSAEERQWVVDPIEPNDADNAAFIEIPIPIQTTPRKKKSQITTSQNNSDDDEPTIFEDLSLIKPQQHKSSLNPQVYQNTAVRRSSGLPPSNKRRVSSAAARQKNNPFSHHKASCSQVNRSSLSSQFRMHTEHEEIRDRALNAASSTINTCSSAGELLQTLRQTSNGHTTSLSSRARSLFNLSGTTVPCLSVSPVTFQLSKTPRMLASRGLNKAIIDHTGYQRPEPIQKMYSLPMEDKVHKHYETSRPRTASVHLNCQSVVTDTGLLQIGSSQFKVDAEPRLESQTNAKSSFETVQLVQPTSKVDFWENAVPVTVEDKLKSESKIKLESSSPRIKSSSFNSLAVPHSNKPYWEGENTECATVSSTLTLATSSEKNRLTIQTPIETVQSPCECESPPPIITKQALTKSDVSKLDPKCVAIEEFESPITLNNKTPEQFHSKVNSDDDSAKAVEIPGSSILSQNWVFDEVNRDPEKCADFSPAVIHSGEKFIQLHNLPSLNRKKHSLVDPGILSQKTSQLNAKLTLMNKKALTMEQQVTQSRMEKSSRQIESAQSDNKELPQVSILSAAANEFSSDLPLTIDVCLQHASFGDETKRDSSCSSLDNGDVHDNDLTESKPEKVKVSEESAMIPLEPVKCERNKESSVSDERSRLVVETKPISNDYVLTELRAEEQIVNSPVIPLGQIKLTKVIDLISRPGASHSIMHSNTAELVSETSSKGYTKHDEEKEATQELNSSVVDDSREVVTPLKSILKQSCHSGRGLATNTNPGSEMSPLFRSNFNRWTIYASHQCSNPVPSTSFRRPLSAQISHSTGSLSDIGTRHGGTAGSCPKCPRPIGCNRRFSVRFDMKNNSIYEFHPLDIIQTPSSPTK</sequence>
<comment type="caution">
    <text evidence="2">The sequence shown here is derived from an EMBL/GenBank/DDBJ whole genome shotgun (WGS) entry which is preliminary data.</text>
</comment>
<feature type="region of interest" description="Disordered" evidence="1">
    <location>
        <begin position="147"/>
        <end position="252"/>
    </location>
</feature>
<keyword evidence="3" id="KW-1185">Reference proteome</keyword>